<organism evidence="2 3">
    <name type="scientific">Pontibacillus halophilus JSM 076056 = DSM 19796</name>
    <dbReference type="NCBI Taxonomy" id="1385510"/>
    <lineage>
        <taxon>Bacteria</taxon>
        <taxon>Bacillati</taxon>
        <taxon>Bacillota</taxon>
        <taxon>Bacilli</taxon>
        <taxon>Bacillales</taxon>
        <taxon>Bacillaceae</taxon>
        <taxon>Pontibacillus</taxon>
    </lineage>
</organism>
<feature type="transmembrane region" description="Helical" evidence="1">
    <location>
        <begin position="7"/>
        <end position="27"/>
    </location>
</feature>
<comment type="caution">
    <text evidence="2">The sequence shown here is derived from an EMBL/GenBank/DDBJ whole genome shotgun (WGS) entry which is preliminary data.</text>
</comment>
<reference evidence="2 3" key="1">
    <citation type="submission" date="2013-08" db="EMBL/GenBank/DDBJ databases">
        <authorList>
            <person name="Huang J."/>
            <person name="Wang G."/>
        </authorList>
    </citation>
    <scope>NUCLEOTIDE SEQUENCE [LARGE SCALE GENOMIC DNA]</scope>
    <source>
        <strain evidence="2 3">JSM 076056</strain>
    </source>
</reference>
<keyword evidence="1" id="KW-0812">Transmembrane</keyword>
<dbReference type="EMBL" id="AVPE01000011">
    <property type="protein sequence ID" value="KGX91116.1"/>
    <property type="molecule type" value="Genomic_DNA"/>
</dbReference>
<feature type="transmembrane region" description="Helical" evidence="1">
    <location>
        <begin position="107"/>
        <end position="128"/>
    </location>
</feature>
<evidence type="ECO:0000313" key="2">
    <source>
        <dbReference type="EMBL" id="KGX91116.1"/>
    </source>
</evidence>
<keyword evidence="1" id="KW-0472">Membrane</keyword>
<dbReference type="Proteomes" id="UP000030528">
    <property type="component" value="Unassembled WGS sequence"/>
</dbReference>
<feature type="transmembrane region" description="Helical" evidence="1">
    <location>
        <begin position="39"/>
        <end position="59"/>
    </location>
</feature>
<proteinExistence type="predicted"/>
<keyword evidence="1" id="KW-1133">Transmembrane helix</keyword>
<dbReference type="AlphaFoldDB" id="A0A0A5GD27"/>
<gene>
    <name evidence="2" type="ORF">N781_05345</name>
</gene>
<name>A0A0A5GD27_9BACI</name>
<protein>
    <submittedName>
        <fullName evidence="2">General stress protein</fullName>
    </submittedName>
</protein>
<dbReference type="eggNOG" id="ENOG5032VTI">
    <property type="taxonomic scope" value="Bacteria"/>
</dbReference>
<evidence type="ECO:0000313" key="3">
    <source>
        <dbReference type="Proteomes" id="UP000030528"/>
    </source>
</evidence>
<accession>A0A0A5GD27</accession>
<sequence>MKDLEKRLIYLFTGEFISLVTFVYIYTYYNVNSNNSITLLFVFVLLVFILLQASFYWFIKWRRMKTKKVFVPRLNKLLIIFNNMNLIFIGIAPALFIIEIISSNKLFSSSFFLTLFIYIFVIIEYINYYHIQLTNYKNGRGKRPSMYKEIFKV</sequence>
<evidence type="ECO:0000256" key="1">
    <source>
        <dbReference type="SAM" id="Phobius"/>
    </source>
</evidence>
<feature type="transmembrane region" description="Helical" evidence="1">
    <location>
        <begin position="80"/>
        <end position="101"/>
    </location>
</feature>
<keyword evidence="3" id="KW-1185">Reference proteome</keyword>